<evidence type="ECO:0000256" key="6">
    <source>
        <dbReference type="ARBA" id="ARBA00022833"/>
    </source>
</evidence>
<keyword evidence="3" id="KW-0479">Metal-binding</keyword>
<evidence type="ECO:0000256" key="3">
    <source>
        <dbReference type="ARBA" id="ARBA00022723"/>
    </source>
</evidence>
<organism evidence="13 14">
    <name type="scientific">Dendrobium nobile</name>
    <name type="common">Orchid</name>
    <dbReference type="NCBI Taxonomy" id="94219"/>
    <lineage>
        <taxon>Eukaryota</taxon>
        <taxon>Viridiplantae</taxon>
        <taxon>Streptophyta</taxon>
        <taxon>Embryophyta</taxon>
        <taxon>Tracheophyta</taxon>
        <taxon>Spermatophyta</taxon>
        <taxon>Magnoliopsida</taxon>
        <taxon>Liliopsida</taxon>
        <taxon>Asparagales</taxon>
        <taxon>Orchidaceae</taxon>
        <taxon>Epidendroideae</taxon>
        <taxon>Malaxideae</taxon>
        <taxon>Dendrobiinae</taxon>
        <taxon>Dendrobium</taxon>
    </lineage>
</organism>
<accession>A0A8T3B9B7</accession>
<dbReference type="InterPro" id="IPR049808">
    <property type="entry name" value="CONSTANS-like_Bbox1"/>
</dbReference>
<evidence type="ECO:0000259" key="12">
    <source>
        <dbReference type="PROSITE" id="PS51017"/>
    </source>
</evidence>
<feature type="compositionally biased region" description="Low complexity" evidence="10">
    <location>
        <begin position="189"/>
        <end position="198"/>
    </location>
</feature>
<feature type="domain" description="B box-type" evidence="11">
    <location>
        <begin position="4"/>
        <end position="47"/>
    </location>
</feature>
<dbReference type="OrthoDB" id="153872at2759"/>
<comment type="caution">
    <text evidence="13">The sequence shown here is derived from an EMBL/GenBank/DDBJ whole genome shotgun (WGS) entry which is preliminary data.</text>
</comment>
<dbReference type="PANTHER" id="PTHR31717:SF138">
    <property type="entry name" value="CONSTANS-LIKE PROTEIN DAYS TO HEADING ON CHROMOSOME 2"/>
    <property type="match status" value="1"/>
</dbReference>
<sequence length="420" mass="46481">MGCLCDFCGGQRPMVYCRSDAASLCLACDRNVHSANALSRRHSRTLLCDRCYSQPASIRCIEESISLCQSCDWNGHGNSTSSSGHKRQTIRCYSGCPSATELARIWPFVLEFLPIEDSSCEQGIMGLLSINENSTSTNWGPPQHCSTSYMEDICRMNDVEKVNATNVHIASSSMSTAIPMLCRTDQPADSTDSTTPKSSDGRTKKVANSEDDFYDGFAVDDELTFENYEELFGASHAHSEHLFDDVGIDSIFEKKENSAANSNCQGEFVAEASSAGQVKSIQVKRSYDISADSVMPNQGAKIDYNMSISTKQARSSLSRTFSSLTGESSASDYQDCGMSSMLLVGEPPYHPTSSDISIQAINRDNAVMRYKEKKKARMFEKKIRYASRKTRADSRRRVKGRFIKAGEAFDYDPLSQARTY</sequence>
<dbReference type="GO" id="GO:0006355">
    <property type="term" value="P:regulation of DNA-templated transcription"/>
    <property type="evidence" value="ECO:0007669"/>
    <property type="project" value="UniProtKB-ARBA"/>
</dbReference>
<feature type="domain" description="B box-type" evidence="11">
    <location>
        <begin position="43"/>
        <end position="90"/>
    </location>
</feature>
<protein>
    <submittedName>
        <fullName evidence="13">Uncharacterized protein</fullName>
    </submittedName>
</protein>
<reference evidence="13" key="1">
    <citation type="journal article" date="2022" name="Front. Genet.">
        <title>Chromosome-Scale Assembly of the Dendrobium nobile Genome Provides Insights Into the Molecular Mechanism of the Biosynthesis of the Medicinal Active Ingredient of Dendrobium.</title>
        <authorList>
            <person name="Xu Q."/>
            <person name="Niu S.-C."/>
            <person name="Li K.-L."/>
            <person name="Zheng P.-J."/>
            <person name="Zhang X.-J."/>
            <person name="Jia Y."/>
            <person name="Liu Y."/>
            <person name="Niu Y.-X."/>
            <person name="Yu L.-H."/>
            <person name="Chen D.-F."/>
            <person name="Zhang G.-Q."/>
        </authorList>
    </citation>
    <scope>NUCLEOTIDE SEQUENCE</scope>
    <source>
        <tissue evidence="13">Leaf</tissue>
    </source>
</reference>
<dbReference type="PROSITE" id="PS51017">
    <property type="entry name" value="CCT"/>
    <property type="match status" value="1"/>
</dbReference>
<dbReference type="SMR" id="A0A8T3B9B7"/>
<dbReference type="SMART" id="SM00336">
    <property type="entry name" value="BBOX"/>
    <property type="match status" value="2"/>
</dbReference>
<evidence type="ECO:0000313" key="13">
    <source>
        <dbReference type="EMBL" id="KAI0504026.1"/>
    </source>
</evidence>
<keyword evidence="7 9" id="KW-0539">Nucleus</keyword>
<evidence type="ECO:0000256" key="9">
    <source>
        <dbReference type="PROSITE-ProRule" id="PRU00357"/>
    </source>
</evidence>
<dbReference type="EMBL" id="JAGYWB010000011">
    <property type="protein sequence ID" value="KAI0504026.1"/>
    <property type="molecule type" value="Genomic_DNA"/>
</dbReference>
<keyword evidence="4" id="KW-0677">Repeat</keyword>
<feature type="region of interest" description="Disordered" evidence="10">
    <location>
        <begin position="184"/>
        <end position="207"/>
    </location>
</feature>
<evidence type="ECO:0000256" key="10">
    <source>
        <dbReference type="SAM" id="MobiDB-lite"/>
    </source>
</evidence>
<evidence type="ECO:0000256" key="1">
    <source>
        <dbReference type="ARBA" id="ARBA00004123"/>
    </source>
</evidence>
<dbReference type="GO" id="GO:0005634">
    <property type="term" value="C:nucleus"/>
    <property type="evidence" value="ECO:0007669"/>
    <property type="project" value="UniProtKB-SubCell"/>
</dbReference>
<comment type="similarity">
    <text evidence="2">Belongs to the CONSTANS family.</text>
</comment>
<dbReference type="Pfam" id="PF06203">
    <property type="entry name" value="CCT"/>
    <property type="match status" value="1"/>
</dbReference>
<dbReference type="CDD" id="cd19821">
    <property type="entry name" value="Bbox1_BBX-like"/>
    <property type="match status" value="2"/>
</dbReference>
<dbReference type="InterPro" id="IPR010402">
    <property type="entry name" value="CCT_domain"/>
</dbReference>
<feature type="domain" description="CCT" evidence="12">
    <location>
        <begin position="363"/>
        <end position="405"/>
    </location>
</feature>
<keyword evidence="5 8" id="KW-0863">Zinc-finger</keyword>
<evidence type="ECO:0000256" key="8">
    <source>
        <dbReference type="PROSITE-ProRule" id="PRU00024"/>
    </source>
</evidence>
<dbReference type="GO" id="GO:0008270">
    <property type="term" value="F:zinc ion binding"/>
    <property type="evidence" value="ECO:0007669"/>
    <property type="project" value="UniProtKB-KW"/>
</dbReference>
<evidence type="ECO:0000256" key="7">
    <source>
        <dbReference type="ARBA" id="ARBA00023242"/>
    </source>
</evidence>
<evidence type="ECO:0000256" key="2">
    <source>
        <dbReference type="ARBA" id="ARBA00010024"/>
    </source>
</evidence>
<dbReference type="PANTHER" id="PTHR31717">
    <property type="entry name" value="ZINC FINGER PROTEIN CONSTANS-LIKE 10"/>
    <property type="match status" value="1"/>
</dbReference>
<evidence type="ECO:0000256" key="4">
    <source>
        <dbReference type="ARBA" id="ARBA00022737"/>
    </source>
</evidence>
<gene>
    <name evidence="13" type="ORF">KFK09_014973</name>
</gene>
<name>A0A8T3B9B7_DENNO</name>
<evidence type="ECO:0000259" key="11">
    <source>
        <dbReference type="PROSITE" id="PS50119"/>
    </source>
</evidence>
<dbReference type="Pfam" id="PF22586">
    <property type="entry name" value="ANCHR-like_BBOX"/>
    <property type="match status" value="1"/>
</dbReference>
<evidence type="ECO:0000256" key="5">
    <source>
        <dbReference type="ARBA" id="ARBA00022771"/>
    </source>
</evidence>
<dbReference type="Proteomes" id="UP000829196">
    <property type="component" value="Unassembled WGS sequence"/>
</dbReference>
<keyword evidence="14" id="KW-1185">Reference proteome</keyword>
<dbReference type="PROSITE" id="PS50119">
    <property type="entry name" value="ZF_BBOX"/>
    <property type="match status" value="2"/>
</dbReference>
<comment type="subcellular location">
    <subcellularLocation>
        <location evidence="1 9">Nucleus</location>
    </subcellularLocation>
</comment>
<evidence type="ECO:0000313" key="14">
    <source>
        <dbReference type="Proteomes" id="UP000829196"/>
    </source>
</evidence>
<dbReference type="InterPro" id="IPR000315">
    <property type="entry name" value="Znf_B-box"/>
</dbReference>
<dbReference type="AlphaFoldDB" id="A0A8T3B9B7"/>
<keyword evidence="6" id="KW-0862">Zinc</keyword>
<proteinExistence type="inferred from homology"/>